<dbReference type="AlphaFoldDB" id="A0A915HQE7"/>
<evidence type="ECO:0000313" key="2">
    <source>
        <dbReference type="WBParaSite" id="nRc.2.0.1.t03944-RA"/>
    </source>
</evidence>
<keyword evidence="1" id="KW-1185">Reference proteome</keyword>
<evidence type="ECO:0000313" key="1">
    <source>
        <dbReference type="Proteomes" id="UP000887565"/>
    </source>
</evidence>
<sequence>MFPVQDPNRIILQSLNSDMDPAYDQKEMPTNNLAQEIVITNMVKGVLLKLLEEGMKQDDNA</sequence>
<proteinExistence type="predicted"/>
<reference evidence="2" key="1">
    <citation type="submission" date="2022-11" db="UniProtKB">
        <authorList>
            <consortium name="WormBaseParasite"/>
        </authorList>
    </citation>
    <scope>IDENTIFICATION</scope>
</reference>
<name>A0A915HQE7_ROMCU</name>
<organism evidence="1 2">
    <name type="scientific">Romanomermis culicivorax</name>
    <name type="common">Nematode worm</name>
    <dbReference type="NCBI Taxonomy" id="13658"/>
    <lineage>
        <taxon>Eukaryota</taxon>
        <taxon>Metazoa</taxon>
        <taxon>Ecdysozoa</taxon>
        <taxon>Nematoda</taxon>
        <taxon>Enoplea</taxon>
        <taxon>Dorylaimia</taxon>
        <taxon>Mermithida</taxon>
        <taxon>Mermithoidea</taxon>
        <taxon>Mermithidae</taxon>
        <taxon>Romanomermis</taxon>
    </lineage>
</organism>
<dbReference type="WBParaSite" id="nRc.2.0.1.t03944-RA">
    <property type="protein sequence ID" value="nRc.2.0.1.t03944-RA"/>
    <property type="gene ID" value="nRc.2.0.1.g03944"/>
</dbReference>
<accession>A0A915HQE7</accession>
<protein>
    <submittedName>
        <fullName evidence="2">Uncharacterized protein</fullName>
    </submittedName>
</protein>
<dbReference type="Proteomes" id="UP000887565">
    <property type="component" value="Unplaced"/>
</dbReference>